<dbReference type="PANTHER" id="PTHR12126">
    <property type="entry name" value="NADH-UBIQUINONE OXIDOREDUCTASE 39 KDA SUBUNIT-RELATED"/>
    <property type="match status" value="1"/>
</dbReference>
<dbReference type="SUPFAM" id="SSF51735">
    <property type="entry name" value="NAD(P)-binding Rossmann-fold domains"/>
    <property type="match status" value="1"/>
</dbReference>
<name>A0A0V0QAV3_PSEPJ</name>
<sequence length="441" mass="51326">MSRFYNKTLCIIGGSGYIGQAVAREALKKGINVIAVSRSGAYNCPILKDYELSGKYRPVKGDALHPLSFAEHLKNADALVHTVGTLIDTSVTKRAPGSYEQMNRDALISVAKQLEKNEKNAQKNTNKHKKIVYFSASMAPPFLPKYKTTKDEAAAYIISSENLDATVLEPGFIWSWEQRKWSFFLSYLVDIWAKIFTPFYNKFVPENTYMKKFLANFLVDRSIQLEDVTRAAVYSAFNSAQNGQYLRNQEMEKLSVYYNLDIALNEEEAGQNQSGKYQMESDLKLQKEQQEKQQQEKLNQQKLQDQMQEQEDESANWIKQDSKTANWTENEIEKNQKLNEQKLQDQMQEQDDESANWIKKQSKETDWTQDDIVKQQKQKEQKLQDSMQEMEDESANWIKKEVNSNNWTEKTIEKNQKLNEQKLQESQQEMDDESANWNKKK</sequence>
<evidence type="ECO:0000313" key="5">
    <source>
        <dbReference type="Proteomes" id="UP000054937"/>
    </source>
</evidence>
<evidence type="ECO:0000259" key="3">
    <source>
        <dbReference type="Pfam" id="PF13460"/>
    </source>
</evidence>
<dbReference type="OrthoDB" id="276721at2759"/>
<dbReference type="PANTHER" id="PTHR12126:SF15">
    <property type="entry name" value="NAD(P)-BINDING DOMAIN-CONTAINING PROTEIN"/>
    <property type="match status" value="1"/>
</dbReference>
<feature type="domain" description="NAD(P)-binding" evidence="3">
    <location>
        <begin position="13"/>
        <end position="177"/>
    </location>
</feature>
<dbReference type="Gene3D" id="3.40.50.720">
    <property type="entry name" value="NAD(P)-binding Rossmann-like Domain"/>
    <property type="match status" value="1"/>
</dbReference>
<dbReference type="GO" id="GO:0005739">
    <property type="term" value="C:mitochondrion"/>
    <property type="evidence" value="ECO:0007669"/>
    <property type="project" value="TreeGrafter"/>
</dbReference>
<dbReference type="InterPro" id="IPR036291">
    <property type="entry name" value="NAD(P)-bd_dom_sf"/>
</dbReference>
<feature type="region of interest" description="Disordered" evidence="2">
    <location>
        <begin position="269"/>
        <end position="326"/>
    </location>
</feature>
<dbReference type="InParanoid" id="A0A0V0QAV3"/>
<protein>
    <recommendedName>
        <fullName evidence="3">NAD(P)-binding domain-containing protein</fullName>
    </recommendedName>
</protein>
<evidence type="ECO:0000256" key="1">
    <source>
        <dbReference type="SAM" id="Coils"/>
    </source>
</evidence>
<keyword evidence="5" id="KW-1185">Reference proteome</keyword>
<feature type="compositionally biased region" description="Polar residues" evidence="2">
    <location>
        <begin position="317"/>
        <end position="326"/>
    </location>
</feature>
<reference evidence="4 5" key="1">
    <citation type="journal article" date="2015" name="Sci. Rep.">
        <title>Genome of the facultative scuticociliatosis pathogen Pseudocohnilembus persalinus provides insight into its virulence through horizontal gene transfer.</title>
        <authorList>
            <person name="Xiong J."/>
            <person name="Wang G."/>
            <person name="Cheng J."/>
            <person name="Tian M."/>
            <person name="Pan X."/>
            <person name="Warren A."/>
            <person name="Jiang C."/>
            <person name="Yuan D."/>
            <person name="Miao W."/>
        </authorList>
    </citation>
    <scope>NUCLEOTIDE SEQUENCE [LARGE SCALE GENOMIC DNA]</scope>
    <source>
        <strain evidence="4">36N120E</strain>
    </source>
</reference>
<dbReference type="InterPro" id="IPR016040">
    <property type="entry name" value="NAD(P)-bd_dom"/>
</dbReference>
<feature type="compositionally biased region" description="Basic and acidic residues" evidence="2">
    <location>
        <begin position="410"/>
        <end position="423"/>
    </location>
</feature>
<keyword evidence="1" id="KW-0175">Coiled coil</keyword>
<dbReference type="EMBL" id="LDAU01000215">
    <property type="protein sequence ID" value="KRW99291.1"/>
    <property type="molecule type" value="Genomic_DNA"/>
</dbReference>
<comment type="caution">
    <text evidence="4">The sequence shown here is derived from an EMBL/GenBank/DDBJ whole genome shotgun (WGS) entry which is preliminary data.</text>
</comment>
<proteinExistence type="predicted"/>
<dbReference type="InterPro" id="IPR051207">
    <property type="entry name" value="ComplexI_NDUFA9_subunit"/>
</dbReference>
<feature type="compositionally biased region" description="Basic and acidic residues" evidence="2">
    <location>
        <begin position="279"/>
        <end position="295"/>
    </location>
</feature>
<evidence type="ECO:0000256" key="2">
    <source>
        <dbReference type="SAM" id="MobiDB-lite"/>
    </source>
</evidence>
<accession>A0A0V0QAV3</accession>
<gene>
    <name evidence="4" type="ORF">PPERSA_07063</name>
</gene>
<feature type="compositionally biased region" description="Low complexity" evidence="2">
    <location>
        <begin position="296"/>
        <end position="307"/>
    </location>
</feature>
<feature type="coiled-coil region" evidence="1">
    <location>
        <begin position="104"/>
        <end position="131"/>
    </location>
</feature>
<dbReference type="AlphaFoldDB" id="A0A0V0QAV3"/>
<dbReference type="Proteomes" id="UP000054937">
    <property type="component" value="Unassembled WGS sequence"/>
</dbReference>
<feature type="compositionally biased region" description="Basic and acidic residues" evidence="2">
    <location>
        <begin position="361"/>
        <end position="383"/>
    </location>
</feature>
<dbReference type="Pfam" id="PF13460">
    <property type="entry name" value="NAD_binding_10"/>
    <property type="match status" value="1"/>
</dbReference>
<dbReference type="GO" id="GO:0044877">
    <property type="term" value="F:protein-containing complex binding"/>
    <property type="evidence" value="ECO:0007669"/>
    <property type="project" value="TreeGrafter"/>
</dbReference>
<organism evidence="4 5">
    <name type="scientific">Pseudocohnilembus persalinus</name>
    <name type="common">Ciliate</name>
    <dbReference type="NCBI Taxonomy" id="266149"/>
    <lineage>
        <taxon>Eukaryota</taxon>
        <taxon>Sar</taxon>
        <taxon>Alveolata</taxon>
        <taxon>Ciliophora</taxon>
        <taxon>Intramacronucleata</taxon>
        <taxon>Oligohymenophorea</taxon>
        <taxon>Scuticociliatia</taxon>
        <taxon>Philasterida</taxon>
        <taxon>Pseudocohnilembidae</taxon>
        <taxon>Pseudocohnilembus</taxon>
    </lineage>
</organism>
<evidence type="ECO:0000313" key="4">
    <source>
        <dbReference type="EMBL" id="KRW99291.1"/>
    </source>
</evidence>
<feature type="region of interest" description="Disordered" evidence="2">
    <location>
        <begin position="342"/>
        <end position="441"/>
    </location>
</feature>